<comment type="caution">
    <text evidence="2">The sequence shown here is derived from an EMBL/GenBank/DDBJ whole genome shotgun (WGS) entry which is preliminary data.</text>
</comment>
<evidence type="ECO:0000256" key="1">
    <source>
        <dbReference type="SAM" id="MobiDB-lite"/>
    </source>
</evidence>
<feature type="compositionally biased region" description="Polar residues" evidence="1">
    <location>
        <begin position="69"/>
        <end position="83"/>
    </location>
</feature>
<dbReference type="AlphaFoldDB" id="A0A9N9I0T7"/>
<proteinExistence type="predicted"/>
<feature type="non-terminal residue" evidence="2">
    <location>
        <position position="1"/>
    </location>
</feature>
<gene>
    <name evidence="2" type="ORF">RFULGI_LOCUS11163</name>
</gene>
<name>A0A9N9I0T7_9GLOM</name>
<organism evidence="2 3">
    <name type="scientific">Racocetra fulgida</name>
    <dbReference type="NCBI Taxonomy" id="60492"/>
    <lineage>
        <taxon>Eukaryota</taxon>
        <taxon>Fungi</taxon>
        <taxon>Fungi incertae sedis</taxon>
        <taxon>Mucoromycota</taxon>
        <taxon>Glomeromycotina</taxon>
        <taxon>Glomeromycetes</taxon>
        <taxon>Diversisporales</taxon>
        <taxon>Gigasporaceae</taxon>
        <taxon>Racocetra</taxon>
    </lineage>
</organism>
<feature type="region of interest" description="Disordered" evidence="1">
    <location>
        <begin position="52"/>
        <end position="83"/>
    </location>
</feature>
<sequence>QFTQEYIDNAIIRGQAPGSPDVCSTNLLYQIPKNGRIPSTHSFDNELTVHSFDNESATPPFDNEPSTPPSDNEPSTPPFDNNSRLFYGVDNNPHLFYGVSQEELKLISNSFNEDKISDVLDTLTSTSLLPCASQNIPGHLCHEGYLCFKFSTSRILAEFDLYLSHQIKLD</sequence>
<dbReference type="OrthoDB" id="2123952at2759"/>
<protein>
    <submittedName>
        <fullName evidence="2">19830_t:CDS:1</fullName>
    </submittedName>
</protein>
<accession>A0A9N9I0T7</accession>
<evidence type="ECO:0000313" key="2">
    <source>
        <dbReference type="EMBL" id="CAG8716234.1"/>
    </source>
</evidence>
<keyword evidence="3" id="KW-1185">Reference proteome</keyword>
<dbReference type="Proteomes" id="UP000789396">
    <property type="component" value="Unassembled WGS sequence"/>
</dbReference>
<dbReference type="EMBL" id="CAJVPZ010023614">
    <property type="protein sequence ID" value="CAG8716234.1"/>
    <property type="molecule type" value="Genomic_DNA"/>
</dbReference>
<reference evidence="2" key="1">
    <citation type="submission" date="2021-06" db="EMBL/GenBank/DDBJ databases">
        <authorList>
            <person name="Kallberg Y."/>
            <person name="Tangrot J."/>
            <person name="Rosling A."/>
        </authorList>
    </citation>
    <scope>NUCLEOTIDE SEQUENCE</scope>
    <source>
        <strain evidence="2">IN212</strain>
    </source>
</reference>
<feature type="non-terminal residue" evidence="2">
    <location>
        <position position="170"/>
    </location>
</feature>
<evidence type="ECO:0000313" key="3">
    <source>
        <dbReference type="Proteomes" id="UP000789396"/>
    </source>
</evidence>